<dbReference type="CDD" id="cd01556">
    <property type="entry name" value="EPSP_synthase"/>
    <property type="match status" value="1"/>
</dbReference>
<dbReference type="PROSITE" id="PS00104">
    <property type="entry name" value="EPSP_SYNTHASE_1"/>
    <property type="match status" value="1"/>
</dbReference>
<feature type="binding site" evidence="7">
    <location>
        <position position="122"/>
    </location>
    <ligand>
        <name>phosphoenolpyruvate</name>
        <dbReference type="ChEBI" id="CHEBI:58702"/>
    </ligand>
</feature>
<feature type="active site" description="Proton acceptor" evidence="7">
    <location>
        <position position="319"/>
    </location>
</feature>
<comment type="subcellular location">
    <subcellularLocation>
        <location evidence="7">Cytoplasm</location>
    </subcellularLocation>
</comment>
<accession>A0ABT1EHG1</accession>
<dbReference type="PROSITE" id="PS00885">
    <property type="entry name" value="EPSP_SYNTHASE_2"/>
    <property type="match status" value="1"/>
</dbReference>
<dbReference type="InterPro" id="IPR036968">
    <property type="entry name" value="Enolpyruvate_Tfrase_sf"/>
</dbReference>
<keyword evidence="4 7" id="KW-0808">Transferase</keyword>
<dbReference type="Pfam" id="PF00275">
    <property type="entry name" value="EPSP_synthase"/>
    <property type="match status" value="1"/>
</dbReference>
<feature type="binding site" evidence="7">
    <location>
        <position position="22"/>
    </location>
    <ligand>
        <name>3-phosphoshikimate</name>
        <dbReference type="ChEBI" id="CHEBI:145989"/>
    </ligand>
</feature>
<dbReference type="EC" id="2.5.1.19" evidence="7"/>
<comment type="subunit">
    <text evidence="7">Monomer.</text>
</comment>
<dbReference type="InterPro" id="IPR001986">
    <property type="entry name" value="Enolpyruvate_Tfrase_dom"/>
</dbReference>
<comment type="similarity">
    <text evidence="2 7">Belongs to the EPSP synthase family.</text>
</comment>
<dbReference type="EMBL" id="JAMZFV010000001">
    <property type="protein sequence ID" value="MCP1108737.1"/>
    <property type="molecule type" value="Genomic_DNA"/>
</dbReference>
<evidence type="ECO:0000256" key="1">
    <source>
        <dbReference type="ARBA" id="ARBA00004811"/>
    </source>
</evidence>
<sequence length="430" mass="45385">MNVNIEKQTKPLLGEMVVPGDKSISHRSIMLGAIAKGTTSITNFLKGADCIATIDCFRQMGVTIEERNDIITVTGGGLRGLKQPVGILEVGNSGTTTRLLSGILCGQNFKSILSGDASLNKRPMNRIINPLSQMGGDIVSIKKNGCAPLEINAAKLHGIDYLSKVSSAQVKSAVLLAGLYADAPTSVTEKVLSRNHTEIMLKAFGGNVSTEDTYDGTTISVTPADELYASEIDVPGDISSAAYFIAAALLIPGSELLIKNVGINDTRAGFLQAVLKMGGDLTLLNALTSGGEAKADILVRHSKLKGTTIGGKLIPSLIDEIPILAVLAAYAEGETVIKDAAELKVKETNRIDTVCDNLKNMGAFVTPTEDGMIITGKEAGLTGAVIDPKFDHRIAMAFSIAGLIAKGETTIKDGHCVDVSFPEFFTYFKQ</sequence>
<comment type="caution">
    <text evidence="7">Lacks conserved residue(s) required for the propagation of feature annotation.</text>
</comment>
<feature type="binding site" evidence="7">
    <location>
        <position position="346"/>
    </location>
    <ligand>
        <name>3-phosphoshikimate</name>
        <dbReference type="ChEBI" id="CHEBI:145989"/>
    </ligand>
</feature>
<comment type="catalytic activity">
    <reaction evidence="6">
        <text>3-phosphoshikimate + phosphoenolpyruvate = 5-O-(1-carboxyvinyl)-3-phosphoshikimate + phosphate</text>
        <dbReference type="Rhea" id="RHEA:21256"/>
        <dbReference type="ChEBI" id="CHEBI:43474"/>
        <dbReference type="ChEBI" id="CHEBI:57701"/>
        <dbReference type="ChEBI" id="CHEBI:58702"/>
        <dbReference type="ChEBI" id="CHEBI:145989"/>
        <dbReference type="EC" id="2.5.1.19"/>
    </reaction>
    <physiologicalReaction direction="left-to-right" evidence="6">
        <dbReference type="Rhea" id="RHEA:21257"/>
    </physiologicalReaction>
</comment>
<feature type="binding site" evidence="7">
    <location>
        <position position="393"/>
    </location>
    <ligand>
        <name>phosphoenolpyruvate</name>
        <dbReference type="ChEBI" id="CHEBI:58702"/>
    </ligand>
</feature>
<feature type="binding site" evidence="7">
    <location>
        <position position="94"/>
    </location>
    <ligand>
        <name>phosphoenolpyruvate</name>
        <dbReference type="ChEBI" id="CHEBI:58702"/>
    </ligand>
</feature>
<dbReference type="HAMAP" id="MF_00210">
    <property type="entry name" value="EPSP_synth"/>
    <property type="match status" value="1"/>
</dbReference>
<evidence type="ECO:0000259" key="8">
    <source>
        <dbReference type="Pfam" id="PF00275"/>
    </source>
</evidence>
<evidence type="ECO:0000256" key="2">
    <source>
        <dbReference type="ARBA" id="ARBA00009948"/>
    </source>
</evidence>
<comment type="function">
    <text evidence="7">Catalyzes the transfer of the enolpyruvyl moiety of phosphoenolpyruvate (PEP) to the 5-hydroxyl of shikimate-3-phosphate (S3P) to produce enolpyruvyl shikimate-3-phosphate and inorganic phosphate.</text>
</comment>
<dbReference type="Gene3D" id="3.65.10.10">
    <property type="entry name" value="Enolpyruvate transferase domain"/>
    <property type="match status" value="2"/>
</dbReference>
<dbReference type="InterPro" id="IPR006264">
    <property type="entry name" value="EPSP_synthase"/>
</dbReference>
<proteinExistence type="inferred from homology"/>
<keyword evidence="3 7" id="KW-0028">Amino-acid biosynthesis</keyword>
<dbReference type="InterPro" id="IPR023193">
    <property type="entry name" value="EPSP_synthase_CS"/>
</dbReference>
<evidence type="ECO:0000256" key="3">
    <source>
        <dbReference type="ARBA" id="ARBA00022605"/>
    </source>
</evidence>
<dbReference type="NCBIfam" id="TIGR01356">
    <property type="entry name" value="aroA"/>
    <property type="match status" value="1"/>
</dbReference>
<evidence type="ECO:0000256" key="6">
    <source>
        <dbReference type="ARBA" id="ARBA00044633"/>
    </source>
</evidence>
<feature type="binding site" evidence="7">
    <location>
        <position position="27"/>
    </location>
    <ligand>
        <name>3-phosphoshikimate</name>
        <dbReference type="ChEBI" id="CHEBI:145989"/>
    </ligand>
</feature>
<dbReference type="PANTHER" id="PTHR21090:SF5">
    <property type="entry name" value="PENTAFUNCTIONAL AROM POLYPEPTIDE"/>
    <property type="match status" value="1"/>
</dbReference>
<evidence type="ECO:0000313" key="10">
    <source>
        <dbReference type="Proteomes" id="UP001523565"/>
    </source>
</evidence>
<name>A0ABT1EHG1_9FIRM</name>
<dbReference type="RefSeq" id="WP_262067644.1">
    <property type="nucleotide sequence ID" value="NZ_JAMXOC010000001.1"/>
</dbReference>
<dbReference type="GO" id="GO:0003866">
    <property type="term" value="F:3-phosphoshikimate 1-carboxyvinyltransferase activity"/>
    <property type="evidence" value="ECO:0007669"/>
    <property type="project" value="UniProtKB-EC"/>
</dbReference>
<feature type="binding site" evidence="7">
    <location>
        <position position="169"/>
    </location>
    <ligand>
        <name>phosphoenolpyruvate</name>
        <dbReference type="ChEBI" id="CHEBI:58702"/>
    </ligand>
</feature>
<evidence type="ECO:0000256" key="7">
    <source>
        <dbReference type="HAMAP-Rule" id="MF_00210"/>
    </source>
</evidence>
<dbReference type="InterPro" id="IPR013792">
    <property type="entry name" value="RNA3'P_cycl/enolpyr_Trfase_a/b"/>
</dbReference>
<evidence type="ECO:0000256" key="4">
    <source>
        <dbReference type="ARBA" id="ARBA00022679"/>
    </source>
</evidence>
<evidence type="ECO:0000313" key="9">
    <source>
        <dbReference type="EMBL" id="MCP1108737.1"/>
    </source>
</evidence>
<gene>
    <name evidence="7 9" type="primary">aroA</name>
    <name evidence="9" type="ORF">NK118_00530</name>
</gene>
<feature type="binding site" evidence="7">
    <location>
        <position position="23"/>
    </location>
    <ligand>
        <name>3-phosphoshikimate</name>
        <dbReference type="ChEBI" id="CHEBI:145989"/>
    </ligand>
</feature>
<feature type="binding site" evidence="7">
    <location>
        <position position="319"/>
    </location>
    <ligand>
        <name>3-phosphoshikimate</name>
        <dbReference type="ChEBI" id="CHEBI:145989"/>
    </ligand>
</feature>
<dbReference type="PIRSF" id="PIRSF000505">
    <property type="entry name" value="EPSPS"/>
    <property type="match status" value="1"/>
</dbReference>
<dbReference type="Proteomes" id="UP001523565">
    <property type="component" value="Unassembled WGS sequence"/>
</dbReference>
<dbReference type="PANTHER" id="PTHR21090">
    <property type="entry name" value="AROM/DEHYDROQUINATE SYNTHASE"/>
    <property type="match status" value="1"/>
</dbReference>
<protein>
    <recommendedName>
        <fullName evidence="7">3-phosphoshikimate 1-carboxyvinyltransferase</fullName>
        <ecNumber evidence="7">2.5.1.19</ecNumber>
    </recommendedName>
    <alternativeName>
        <fullName evidence="7">5-enolpyruvylshikimate-3-phosphate synthase</fullName>
        <shortName evidence="7">EPSP synthase</shortName>
        <shortName evidence="7">EPSPS</shortName>
    </alternativeName>
</protein>
<keyword evidence="10" id="KW-1185">Reference proteome</keyword>
<dbReference type="SUPFAM" id="SSF55205">
    <property type="entry name" value="EPT/RTPC-like"/>
    <property type="match status" value="1"/>
</dbReference>
<feature type="binding site" evidence="7">
    <location>
        <position position="167"/>
    </location>
    <ligand>
        <name>3-phosphoshikimate</name>
        <dbReference type="ChEBI" id="CHEBI:145989"/>
    </ligand>
</feature>
<feature type="domain" description="Enolpyruvate transferase" evidence="8">
    <location>
        <begin position="8"/>
        <end position="426"/>
    </location>
</feature>
<feature type="binding site" evidence="7">
    <location>
        <position position="169"/>
    </location>
    <ligand>
        <name>3-phosphoshikimate</name>
        <dbReference type="ChEBI" id="CHEBI:145989"/>
    </ligand>
</feature>
<comment type="caution">
    <text evidence="9">The sequence shown here is derived from an EMBL/GenBank/DDBJ whole genome shotgun (WGS) entry which is preliminary data.</text>
</comment>
<organism evidence="9 10">
    <name type="scientific">Ohessyouella blattaphilus</name>
    <dbReference type="NCBI Taxonomy" id="2949333"/>
    <lineage>
        <taxon>Bacteria</taxon>
        <taxon>Bacillati</taxon>
        <taxon>Bacillota</taxon>
        <taxon>Clostridia</taxon>
        <taxon>Lachnospirales</taxon>
        <taxon>Lachnospiraceae</taxon>
        <taxon>Ohessyouella</taxon>
    </lineage>
</organism>
<keyword evidence="5 7" id="KW-0057">Aromatic amino acid biosynthesis</keyword>
<feature type="binding site" evidence="7">
    <location>
        <position position="350"/>
    </location>
    <ligand>
        <name>phosphoenolpyruvate</name>
        <dbReference type="ChEBI" id="CHEBI:58702"/>
    </ligand>
</feature>
<keyword evidence="7" id="KW-0963">Cytoplasm</keyword>
<feature type="binding site" evidence="7">
    <location>
        <position position="22"/>
    </location>
    <ligand>
        <name>phosphoenolpyruvate</name>
        <dbReference type="ChEBI" id="CHEBI:58702"/>
    </ligand>
</feature>
<comment type="pathway">
    <text evidence="1 7">Metabolic intermediate biosynthesis; chorismate biosynthesis; chorismate from D-erythrose 4-phosphate and phosphoenolpyruvate: step 6/7.</text>
</comment>
<evidence type="ECO:0000256" key="5">
    <source>
        <dbReference type="ARBA" id="ARBA00023141"/>
    </source>
</evidence>
<reference evidence="9 10" key="1">
    <citation type="journal article" date="2022" name="Genome Biol. Evol.">
        <title>Host diet, physiology and behaviors set the stage for Lachnospiraceae cladogenesis.</title>
        <authorList>
            <person name="Vera-Ponce De Leon A."/>
            <person name="Schneider M."/>
            <person name="Jahnes B.C."/>
            <person name="Sadowski V."/>
            <person name="Camuy-Velez L.A."/>
            <person name="Duan J."/>
            <person name="Sabree Z.L."/>
        </authorList>
    </citation>
    <scope>NUCLEOTIDE SEQUENCE [LARGE SCALE GENOMIC DNA]</scope>
    <source>
        <strain evidence="9 10">PAL227</strain>
    </source>
</reference>